<dbReference type="EMBL" id="RQTK01000168">
    <property type="protein sequence ID" value="RUS85479.1"/>
    <property type="molecule type" value="Genomic_DNA"/>
</dbReference>
<feature type="compositionally biased region" description="Polar residues" evidence="1">
    <location>
        <begin position="268"/>
        <end position="277"/>
    </location>
</feature>
<dbReference type="Proteomes" id="UP000271974">
    <property type="component" value="Unassembled WGS sequence"/>
</dbReference>
<feature type="compositionally biased region" description="Polar residues" evidence="1">
    <location>
        <begin position="389"/>
        <end position="400"/>
    </location>
</feature>
<evidence type="ECO:0000313" key="3">
    <source>
        <dbReference type="Proteomes" id="UP000271974"/>
    </source>
</evidence>
<keyword evidence="3" id="KW-1185">Reference proteome</keyword>
<comment type="caution">
    <text evidence="2">The sequence shown here is derived from an EMBL/GenBank/DDBJ whole genome shotgun (WGS) entry which is preliminary data.</text>
</comment>
<dbReference type="OrthoDB" id="6158076at2759"/>
<protein>
    <submittedName>
        <fullName evidence="2">Uncharacterized protein</fullName>
    </submittedName>
</protein>
<gene>
    <name evidence="2" type="ORF">EGW08_006755</name>
</gene>
<feature type="compositionally biased region" description="Basic and acidic residues" evidence="1">
    <location>
        <begin position="124"/>
        <end position="133"/>
    </location>
</feature>
<feature type="region of interest" description="Disordered" evidence="1">
    <location>
        <begin position="260"/>
        <end position="434"/>
    </location>
</feature>
<feature type="compositionally biased region" description="Polar residues" evidence="1">
    <location>
        <begin position="413"/>
        <end position="426"/>
    </location>
</feature>
<reference evidence="2 3" key="1">
    <citation type="submission" date="2019-01" db="EMBL/GenBank/DDBJ databases">
        <title>A draft genome assembly of the solar-powered sea slug Elysia chlorotica.</title>
        <authorList>
            <person name="Cai H."/>
            <person name="Li Q."/>
            <person name="Fang X."/>
            <person name="Li J."/>
            <person name="Curtis N.E."/>
            <person name="Altenburger A."/>
            <person name="Shibata T."/>
            <person name="Feng M."/>
            <person name="Maeda T."/>
            <person name="Schwartz J.A."/>
            <person name="Shigenobu S."/>
            <person name="Lundholm N."/>
            <person name="Nishiyama T."/>
            <person name="Yang H."/>
            <person name="Hasebe M."/>
            <person name="Li S."/>
            <person name="Pierce S.K."/>
            <person name="Wang J."/>
        </authorList>
    </citation>
    <scope>NUCLEOTIDE SEQUENCE [LARGE SCALE GENOMIC DNA]</scope>
    <source>
        <strain evidence="2">EC2010</strain>
        <tissue evidence="2">Whole organism of an adult</tissue>
    </source>
</reference>
<feature type="compositionally biased region" description="Low complexity" evidence="1">
    <location>
        <begin position="178"/>
        <end position="191"/>
    </location>
</feature>
<name>A0A433TVB5_ELYCH</name>
<feature type="compositionally biased region" description="Polar residues" evidence="1">
    <location>
        <begin position="352"/>
        <end position="370"/>
    </location>
</feature>
<feature type="compositionally biased region" description="Basic and acidic residues" evidence="1">
    <location>
        <begin position="234"/>
        <end position="247"/>
    </location>
</feature>
<feature type="region of interest" description="Disordered" evidence="1">
    <location>
        <begin position="177"/>
        <end position="247"/>
    </location>
</feature>
<evidence type="ECO:0000256" key="1">
    <source>
        <dbReference type="SAM" id="MobiDB-lite"/>
    </source>
</evidence>
<feature type="region of interest" description="Disordered" evidence="1">
    <location>
        <begin position="87"/>
        <end position="147"/>
    </location>
</feature>
<organism evidence="2 3">
    <name type="scientific">Elysia chlorotica</name>
    <name type="common">Eastern emerald elysia</name>
    <name type="synonym">Sea slug</name>
    <dbReference type="NCBI Taxonomy" id="188477"/>
    <lineage>
        <taxon>Eukaryota</taxon>
        <taxon>Metazoa</taxon>
        <taxon>Spiralia</taxon>
        <taxon>Lophotrochozoa</taxon>
        <taxon>Mollusca</taxon>
        <taxon>Gastropoda</taxon>
        <taxon>Heterobranchia</taxon>
        <taxon>Euthyneura</taxon>
        <taxon>Panpulmonata</taxon>
        <taxon>Sacoglossa</taxon>
        <taxon>Placobranchoidea</taxon>
        <taxon>Plakobranchidae</taxon>
        <taxon>Elysia</taxon>
    </lineage>
</organism>
<evidence type="ECO:0000313" key="2">
    <source>
        <dbReference type="EMBL" id="RUS85479.1"/>
    </source>
</evidence>
<dbReference type="AlphaFoldDB" id="A0A433TVB5"/>
<sequence length="541" mass="60173">MDLSPADRLTRKRNMLLQKQLDVQLQIIREEYRMTRKDLDKGSKTLAEFLICLRHTAPGLQTYGQPDTRAMNAKSILLERRYELEGGEAADATDSKPQSGLPAQSDKVKRRPQSSKESLQRSGSAKDRDNERGNDDEDGAAAERQKVSAASAYRNEFFNRRIVLDSKRRSFLQHALEKNGGASKGASSSGNPKPLPRAATHSGFYSNRDTKGEISTRPKSSTSPRAHRPVTPKYGREAESQVNTDSRKNVLDMFDVIFDPASDRPNGRISSAGTTATPIYVPKESFGPPVPVANNSLGDDPPSVTKPTTNGGPNRNGYLLNRRVAWSAPPKRRDNPQTRPYTDNNDNHPSRESQSVTPRSGTQHTPNTANCRRPRPNSHIPRSSRDMRTSSPSDAPNQQAARPLTGHHENSTRRQTSVSSYGQQNGHVDAVSEQRDARVFTRRVITQQELDIRAQRQRALGQMMTFVGAAAKQRPKTAPQPNYELMRRSVAAPRQQVAGILAEIQSRRADTRAMLTKSKQIKHMVQTLVPEDMSPDDSFSD</sequence>
<proteinExistence type="predicted"/>
<accession>A0A433TVB5</accession>